<keyword evidence="2" id="KW-1185">Reference proteome</keyword>
<protein>
    <submittedName>
        <fullName evidence="1">Uncharacterized protein</fullName>
    </submittedName>
</protein>
<comment type="caution">
    <text evidence="1">The sequence shown here is derived from an EMBL/GenBank/DDBJ whole genome shotgun (WGS) entry which is preliminary data.</text>
</comment>
<name>C6M1R6_NEISI</name>
<evidence type="ECO:0000313" key="2">
    <source>
        <dbReference type="Proteomes" id="UP000005365"/>
    </source>
</evidence>
<dbReference type="EMBL" id="ACKO02000002">
    <property type="protein sequence ID" value="EET45744.1"/>
    <property type="molecule type" value="Genomic_DNA"/>
</dbReference>
<accession>C6M1R6</accession>
<organism evidence="1 2">
    <name type="scientific">Neisseria sicca ATCC 29256</name>
    <dbReference type="NCBI Taxonomy" id="547045"/>
    <lineage>
        <taxon>Bacteria</taxon>
        <taxon>Pseudomonadati</taxon>
        <taxon>Pseudomonadota</taxon>
        <taxon>Betaproteobacteria</taxon>
        <taxon>Neisseriales</taxon>
        <taxon>Neisseriaceae</taxon>
        <taxon>Neisseria</taxon>
    </lineage>
</organism>
<dbReference type="Proteomes" id="UP000005365">
    <property type="component" value="Unassembled WGS sequence"/>
</dbReference>
<sequence>MYPTKACYPKGRRIQESDLLLLQLIARRCIESDGKTRFSVFRRPQPVLGL</sequence>
<gene>
    <name evidence="1" type="ORF">NEISICOT_00452</name>
</gene>
<proteinExistence type="predicted"/>
<reference evidence="1" key="1">
    <citation type="submission" date="2009-07" db="EMBL/GenBank/DDBJ databases">
        <authorList>
            <person name="Weinstock G."/>
            <person name="Sodergren E."/>
            <person name="Clifton S."/>
            <person name="Fulton L."/>
            <person name="Fulton B."/>
            <person name="Courtney L."/>
            <person name="Fronick C."/>
            <person name="Harrison M."/>
            <person name="Strong C."/>
            <person name="Farmer C."/>
            <person name="Delahaunty K."/>
            <person name="Markovic C."/>
            <person name="Hall O."/>
            <person name="Minx P."/>
            <person name="Tomlinson C."/>
            <person name="Mitreva M."/>
            <person name="Nelson J."/>
            <person name="Hou S."/>
            <person name="Wollam A."/>
            <person name="Pepin K.H."/>
            <person name="Johnson M."/>
            <person name="Bhonagiri V."/>
            <person name="Nash W.E."/>
            <person name="Warren W."/>
            <person name="Chinwalla A."/>
            <person name="Mardis E.R."/>
            <person name="Wilson R.K."/>
        </authorList>
    </citation>
    <scope>NUCLEOTIDE SEQUENCE [LARGE SCALE GENOMIC DNA]</scope>
    <source>
        <strain evidence="1">ATCC 29256</strain>
    </source>
</reference>
<dbReference type="AlphaFoldDB" id="C6M1R6"/>
<evidence type="ECO:0000313" key="1">
    <source>
        <dbReference type="EMBL" id="EET45744.1"/>
    </source>
</evidence>